<proteinExistence type="predicted"/>
<evidence type="ECO:0000313" key="1">
    <source>
        <dbReference type="EMBL" id="JAG48745.1"/>
    </source>
</evidence>
<dbReference type="AlphaFoldDB" id="A0A0K8S7P1"/>
<reference evidence="1" key="1">
    <citation type="submission" date="2014-09" db="EMBL/GenBank/DDBJ databases">
        <authorList>
            <person name="Magalhaes I.L.F."/>
            <person name="Oliveira U."/>
            <person name="Santos F.R."/>
            <person name="Vidigal T.H.D.A."/>
            <person name="Brescovit A.D."/>
            <person name="Santos A.J."/>
        </authorList>
    </citation>
    <scope>NUCLEOTIDE SEQUENCE</scope>
</reference>
<dbReference type="EMBL" id="GBRD01017082">
    <property type="protein sequence ID" value="JAG48745.1"/>
    <property type="molecule type" value="Transcribed_RNA"/>
</dbReference>
<accession>A0A0K8S7P1</accession>
<sequence length="101" mass="11099">MASKISPNNIEVVLVVFGNGLVWMLDRRQKTLELEGLQEGLVGGLKGEIRWCFSRNRTLANFGCNVVNSGLELGTSTYVVIREYNKLAPLPRGCIGFTVIG</sequence>
<dbReference type="EMBL" id="GBRD01017084">
    <property type="protein sequence ID" value="JAG48743.1"/>
    <property type="molecule type" value="Transcribed_RNA"/>
</dbReference>
<organism evidence="1">
    <name type="scientific">Lygus hesperus</name>
    <name type="common">Western plant bug</name>
    <dbReference type="NCBI Taxonomy" id="30085"/>
    <lineage>
        <taxon>Eukaryota</taxon>
        <taxon>Metazoa</taxon>
        <taxon>Ecdysozoa</taxon>
        <taxon>Arthropoda</taxon>
        <taxon>Hexapoda</taxon>
        <taxon>Insecta</taxon>
        <taxon>Pterygota</taxon>
        <taxon>Neoptera</taxon>
        <taxon>Paraneoptera</taxon>
        <taxon>Hemiptera</taxon>
        <taxon>Heteroptera</taxon>
        <taxon>Panheteroptera</taxon>
        <taxon>Cimicomorpha</taxon>
        <taxon>Miridae</taxon>
        <taxon>Mirini</taxon>
        <taxon>Lygus</taxon>
    </lineage>
</organism>
<name>A0A0K8S7P1_LYGHE</name>
<protein>
    <submittedName>
        <fullName evidence="1">Uncharacterized protein</fullName>
    </submittedName>
</protein>